<organism evidence="1 2">
    <name type="scientific">Planktothrix serta PCC 8927</name>
    <dbReference type="NCBI Taxonomy" id="671068"/>
    <lineage>
        <taxon>Bacteria</taxon>
        <taxon>Bacillati</taxon>
        <taxon>Cyanobacteriota</taxon>
        <taxon>Cyanophyceae</taxon>
        <taxon>Oscillatoriophycideae</taxon>
        <taxon>Oscillatoriales</taxon>
        <taxon>Microcoleaceae</taxon>
        <taxon>Planktothrix</taxon>
    </lineage>
</organism>
<dbReference type="RefSeq" id="WP_083622654.1">
    <property type="nucleotide sequence ID" value="NZ_LR734871.1"/>
</dbReference>
<name>A0A7Z9BVY5_9CYAN</name>
<gene>
    <name evidence="1" type="ORF">PL8927_630140</name>
</gene>
<dbReference type="Proteomes" id="UP000184550">
    <property type="component" value="Unassembled WGS sequence"/>
</dbReference>
<accession>A0A7Z9BVY5</accession>
<protein>
    <submittedName>
        <fullName evidence="1">Uncharacterized protein</fullName>
    </submittedName>
</protein>
<evidence type="ECO:0000313" key="1">
    <source>
        <dbReference type="EMBL" id="VXD19725.1"/>
    </source>
</evidence>
<reference evidence="1" key="1">
    <citation type="submission" date="2019-10" db="EMBL/GenBank/DDBJ databases">
        <authorList>
            <consortium name="Genoscope - CEA"/>
            <person name="William W."/>
        </authorList>
    </citation>
    <scope>NUCLEOTIDE SEQUENCE [LARGE SCALE GENOMIC DNA]</scope>
    <source>
        <strain evidence="1">BBR_PRJEB10992</strain>
    </source>
</reference>
<proteinExistence type="predicted"/>
<dbReference type="EMBL" id="CZCU02000139">
    <property type="protein sequence ID" value="VXD19725.1"/>
    <property type="molecule type" value="Genomic_DNA"/>
</dbReference>
<sequence length="96" mass="11219">MDDNDDLSDDLSDDLILKNFLYNKNVKIVCDDGEELNPKEYIKKIEDWMDLVSKNSDRLKCSSCQKFMNFDPKYTIHSQIYGARCSCQSLRIIPET</sequence>
<comment type="caution">
    <text evidence="1">The sequence shown here is derived from an EMBL/GenBank/DDBJ whole genome shotgun (WGS) entry which is preliminary data.</text>
</comment>
<dbReference type="AlphaFoldDB" id="A0A7Z9BVY5"/>
<keyword evidence="2" id="KW-1185">Reference proteome</keyword>
<evidence type="ECO:0000313" key="2">
    <source>
        <dbReference type="Proteomes" id="UP000184550"/>
    </source>
</evidence>